<dbReference type="RefSeq" id="WP_193418017.1">
    <property type="nucleotide sequence ID" value="NZ_JADCNN020000016.1"/>
</dbReference>
<dbReference type="InterPro" id="IPR003775">
    <property type="entry name" value="Flagellar_assembly_factor_FliW"/>
</dbReference>
<sequence length="148" mass="17072">MQIPREQMNEIQIQINEVFEFRGGIPGFEQYTKFVVFPHDDYFSILQSSEEEELAFIIINPFLFFEDYEFELSESDLEEMGIQDIADVIVRSIVTWGNTLQEVTANLMAPLIFNAKNKTGKQVVLYPTSYKSKHPLLREGVELKGGNV</sequence>
<keyword evidence="5" id="KW-0966">Cell projection</keyword>
<organism evidence="5 6">
    <name type="scientific">Paenibacillus rhizolycopersici</name>
    <dbReference type="NCBI Taxonomy" id="2780073"/>
    <lineage>
        <taxon>Bacteria</taxon>
        <taxon>Bacillati</taxon>
        <taxon>Bacillota</taxon>
        <taxon>Bacilli</taxon>
        <taxon>Bacillales</taxon>
        <taxon>Paenibacillaceae</taxon>
        <taxon>Paenibacillus</taxon>
    </lineage>
</organism>
<proteinExistence type="inferred from homology"/>
<keyword evidence="2 4" id="KW-1005">Bacterial flagellum biogenesis</keyword>
<dbReference type="Proteomes" id="UP001516620">
    <property type="component" value="Unassembled WGS sequence"/>
</dbReference>
<dbReference type="EMBL" id="JADCNN020000016">
    <property type="protein sequence ID" value="MBM6997274.1"/>
    <property type="molecule type" value="Genomic_DNA"/>
</dbReference>
<comment type="subunit">
    <text evidence="4">Interacts with translational regulator CsrA and flagellin(s).</text>
</comment>
<keyword evidence="1 4" id="KW-0963">Cytoplasm</keyword>
<keyword evidence="3 4" id="KW-0810">Translation regulation</keyword>
<protein>
    <recommendedName>
        <fullName evidence="4">Flagellar assembly factor FliW</fullName>
    </recommendedName>
</protein>
<name>A0ABS2HB70_9BACL</name>
<keyword evidence="5" id="KW-0282">Flagellum</keyword>
<comment type="caution">
    <text evidence="5">The sequence shown here is derived from an EMBL/GenBank/DDBJ whole genome shotgun (WGS) entry which is preliminary data.</text>
</comment>
<dbReference type="HAMAP" id="MF_01185">
    <property type="entry name" value="FliW"/>
    <property type="match status" value="1"/>
</dbReference>
<accession>A0ABS2HB70</accession>
<dbReference type="Gene3D" id="2.30.290.10">
    <property type="entry name" value="BH3618-like"/>
    <property type="match status" value="1"/>
</dbReference>
<comment type="similarity">
    <text evidence="4">Belongs to the FliW family.</text>
</comment>
<gene>
    <name evidence="4" type="primary">fliW</name>
    <name evidence="5" type="ORF">IM700_016560</name>
</gene>
<evidence type="ECO:0000256" key="3">
    <source>
        <dbReference type="ARBA" id="ARBA00022845"/>
    </source>
</evidence>
<comment type="subcellular location">
    <subcellularLocation>
        <location evidence="4">Cytoplasm</location>
    </subcellularLocation>
</comment>
<evidence type="ECO:0000313" key="6">
    <source>
        <dbReference type="Proteomes" id="UP001516620"/>
    </source>
</evidence>
<keyword evidence="5" id="KW-0969">Cilium</keyword>
<dbReference type="InterPro" id="IPR024046">
    <property type="entry name" value="Flagellar_assmbl_FliW_dom_sf"/>
</dbReference>
<dbReference type="PANTHER" id="PTHR39190:SF1">
    <property type="entry name" value="FLAGELLAR ASSEMBLY FACTOR FLIW"/>
    <property type="match status" value="1"/>
</dbReference>
<dbReference type="SUPFAM" id="SSF141457">
    <property type="entry name" value="BH3618-like"/>
    <property type="match status" value="1"/>
</dbReference>
<dbReference type="Pfam" id="PF02623">
    <property type="entry name" value="FliW"/>
    <property type="match status" value="1"/>
</dbReference>
<reference evidence="5 6" key="1">
    <citation type="submission" date="2021-01" db="EMBL/GenBank/DDBJ databases">
        <title>Paenibacillus sp.nov. isolated from the rhizosphere soil of tomato plant.</title>
        <authorList>
            <person name="Thin K.K."/>
            <person name="Zhang X."/>
            <person name="He S."/>
        </authorList>
    </citation>
    <scope>NUCLEOTIDE SEQUENCE [LARGE SCALE GENOMIC DNA]</scope>
    <source>
        <strain evidence="5 6">DXFW5</strain>
    </source>
</reference>
<evidence type="ECO:0000256" key="2">
    <source>
        <dbReference type="ARBA" id="ARBA00022795"/>
    </source>
</evidence>
<keyword evidence="4" id="KW-0143">Chaperone</keyword>
<dbReference type="NCBIfam" id="NF009793">
    <property type="entry name" value="PRK13285.1-1"/>
    <property type="match status" value="1"/>
</dbReference>
<evidence type="ECO:0000256" key="4">
    <source>
        <dbReference type="HAMAP-Rule" id="MF_01185"/>
    </source>
</evidence>
<evidence type="ECO:0000313" key="5">
    <source>
        <dbReference type="EMBL" id="MBM6997274.1"/>
    </source>
</evidence>
<dbReference type="PANTHER" id="PTHR39190">
    <property type="entry name" value="FLAGELLAR ASSEMBLY FACTOR FLIW"/>
    <property type="match status" value="1"/>
</dbReference>
<keyword evidence="6" id="KW-1185">Reference proteome</keyword>
<evidence type="ECO:0000256" key="1">
    <source>
        <dbReference type="ARBA" id="ARBA00022490"/>
    </source>
</evidence>
<comment type="function">
    <text evidence="4">Acts as an anti-CsrA protein, binds CsrA and prevents it from repressing translation of its target genes, one of which is flagellin. Binds to flagellin and participates in the assembly of the flagellum.</text>
</comment>